<evidence type="ECO:0000256" key="3">
    <source>
        <dbReference type="ARBA" id="ARBA00022989"/>
    </source>
</evidence>
<keyword evidence="4 5" id="KW-0472">Membrane</keyword>
<keyword evidence="2 5" id="KW-0812">Transmembrane</keyword>
<evidence type="ECO:0000256" key="2">
    <source>
        <dbReference type="ARBA" id="ARBA00022692"/>
    </source>
</evidence>
<feature type="transmembrane region" description="Helical" evidence="5">
    <location>
        <begin position="347"/>
        <end position="368"/>
    </location>
</feature>
<feature type="transmembrane region" description="Helical" evidence="5">
    <location>
        <begin position="433"/>
        <end position="456"/>
    </location>
</feature>
<dbReference type="GeneID" id="102810413"/>
<dbReference type="InterPro" id="IPR005828">
    <property type="entry name" value="MFS_sugar_transport-like"/>
</dbReference>
<dbReference type="PANTHER" id="PTHR24064">
    <property type="entry name" value="SOLUTE CARRIER FAMILY 22 MEMBER"/>
    <property type="match status" value="1"/>
</dbReference>
<proteinExistence type="predicted"/>
<feature type="domain" description="Major facilitator superfamily (MFS) profile" evidence="6">
    <location>
        <begin position="60"/>
        <end position="486"/>
    </location>
</feature>
<dbReference type="CDD" id="cd17317">
    <property type="entry name" value="MFS_SLC22"/>
    <property type="match status" value="1"/>
</dbReference>
<dbReference type="InterPro" id="IPR020846">
    <property type="entry name" value="MFS_dom"/>
</dbReference>
<evidence type="ECO:0000256" key="5">
    <source>
        <dbReference type="SAM" id="Phobius"/>
    </source>
</evidence>
<dbReference type="Gene3D" id="1.20.1250.20">
    <property type="entry name" value="MFS general substrate transporter like domains"/>
    <property type="match status" value="1"/>
</dbReference>
<dbReference type="Proteomes" id="UP000694865">
    <property type="component" value="Unplaced"/>
</dbReference>
<keyword evidence="7" id="KW-1185">Reference proteome</keyword>
<comment type="subcellular location">
    <subcellularLocation>
        <location evidence="1">Membrane</location>
        <topology evidence="1">Multi-pass membrane protein</topology>
    </subcellularLocation>
</comment>
<dbReference type="SUPFAM" id="SSF103473">
    <property type="entry name" value="MFS general substrate transporter"/>
    <property type="match status" value="1"/>
</dbReference>
<reference evidence="8" key="1">
    <citation type="submission" date="2025-08" db="UniProtKB">
        <authorList>
            <consortium name="RefSeq"/>
        </authorList>
    </citation>
    <scope>IDENTIFICATION</scope>
    <source>
        <tissue evidence="8">Testes</tissue>
    </source>
</reference>
<accession>A0ABM0N0K1</accession>
<feature type="transmembrane region" description="Helical" evidence="5">
    <location>
        <begin position="375"/>
        <end position="393"/>
    </location>
</feature>
<feature type="transmembrane region" description="Helical" evidence="5">
    <location>
        <begin position="318"/>
        <end position="335"/>
    </location>
</feature>
<feature type="transmembrane region" description="Helical" evidence="5">
    <location>
        <begin position="462"/>
        <end position="481"/>
    </location>
</feature>
<keyword evidence="3 5" id="KW-1133">Transmembrane helix</keyword>
<organism evidence="7 8">
    <name type="scientific">Saccoglossus kowalevskii</name>
    <name type="common">Acorn worm</name>
    <dbReference type="NCBI Taxonomy" id="10224"/>
    <lineage>
        <taxon>Eukaryota</taxon>
        <taxon>Metazoa</taxon>
        <taxon>Hemichordata</taxon>
        <taxon>Enteropneusta</taxon>
        <taxon>Harrimaniidae</taxon>
        <taxon>Saccoglossus</taxon>
    </lineage>
</organism>
<name>A0ABM0N0K1_SACKO</name>
<dbReference type="InterPro" id="IPR036259">
    <property type="entry name" value="MFS_trans_sf"/>
</dbReference>
<evidence type="ECO:0000259" key="6">
    <source>
        <dbReference type="PROSITE" id="PS50850"/>
    </source>
</evidence>
<feature type="transmembrane region" description="Helical" evidence="5">
    <location>
        <begin position="162"/>
        <end position="184"/>
    </location>
</feature>
<feature type="transmembrane region" description="Helical" evidence="5">
    <location>
        <begin position="225"/>
        <end position="244"/>
    </location>
</feature>
<evidence type="ECO:0000256" key="1">
    <source>
        <dbReference type="ARBA" id="ARBA00004141"/>
    </source>
</evidence>
<dbReference type="PROSITE" id="PS50850">
    <property type="entry name" value="MFS"/>
    <property type="match status" value="1"/>
</dbReference>
<evidence type="ECO:0000313" key="7">
    <source>
        <dbReference type="Proteomes" id="UP000694865"/>
    </source>
</evidence>
<evidence type="ECO:0000256" key="4">
    <source>
        <dbReference type="ARBA" id="ARBA00023136"/>
    </source>
</evidence>
<protein>
    <submittedName>
        <fullName evidence="8">Organic cation transporter protein-like</fullName>
    </submittedName>
</protein>
<gene>
    <name evidence="8" type="primary">LOC102810413</name>
</gene>
<feature type="transmembrane region" description="Helical" evidence="5">
    <location>
        <begin position="196"/>
        <end position="219"/>
    </location>
</feature>
<sequence length="549" mass="61075">MAVIPCAFINLGNSFLSASSDHYCKVYDNQTFHDTSPLKNCTIPYDAEDEGWDSCSRYDINVSMGISPELCSQDSGTLECDNGWVYDRSVYENTVVHEYDLVCDKDWMKQLSKSIVPFGNLVGALLCGQLSDIIGRKPVFFISLISSIVVGAVATVSQTYIMFLICQFLLGLCSTGMFLVGFVIGVELVGTSYRTMCGIVIEIFFAIGYMFLAVIAAIANGHWRKIQFVGAVICLIYLPYYWLIPESARWLIEKKKYNKAEKILHKAATVNKVKLPDDMFDDERKGIMEKNEGAEIEYKEPQYTMAALFKTPNLRNRTINICYNWFAISFVYYGLSLNTAALGTNPYTAFLVSGAVEIPAYLLCWFLLDKVGRRWLLCSFNVLGGIALIISVPPENVNISAALAMVGKFFIAGSFALVYIFSAEIYPTSVRNAGMGLASTWARVGSISSPYVMLLIDVWYPLPYLIMAIVAILAGLLTLLLPETNGKDLPDTLEEGELFGTKHYKKDQPPQTTEVEIQCDMDEMELGSVTDNHLISTQKGVVNGSFKKD</sequence>
<dbReference type="Pfam" id="PF00083">
    <property type="entry name" value="Sugar_tr"/>
    <property type="match status" value="1"/>
</dbReference>
<evidence type="ECO:0000313" key="8">
    <source>
        <dbReference type="RefSeq" id="XP_006825792.1"/>
    </source>
</evidence>
<dbReference type="RefSeq" id="XP_006825792.1">
    <property type="nucleotide sequence ID" value="XM_006825729.1"/>
</dbReference>
<feature type="transmembrane region" description="Helical" evidence="5">
    <location>
        <begin position="139"/>
        <end position="156"/>
    </location>
</feature>
<feature type="transmembrane region" description="Helical" evidence="5">
    <location>
        <begin position="399"/>
        <end position="421"/>
    </location>
</feature>